<dbReference type="GO" id="GO:0046872">
    <property type="term" value="F:metal ion binding"/>
    <property type="evidence" value="ECO:0007669"/>
    <property type="project" value="UniProtKB-KW"/>
</dbReference>
<name>A0A0F4ZJZ6_9PEZI</name>
<protein>
    <recommendedName>
        <fullName evidence="12">5'-Nucleotidase C-terminal domain-containing protein</fullName>
    </recommendedName>
</protein>
<dbReference type="InterPro" id="IPR036907">
    <property type="entry name" value="5'-Nucleotdase_C_sf"/>
</dbReference>
<dbReference type="InterPro" id="IPR008334">
    <property type="entry name" value="5'-Nucleotdase_C"/>
</dbReference>
<dbReference type="SUPFAM" id="SSF55816">
    <property type="entry name" value="5'-nucleotidase (syn. UDP-sugar hydrolase), C-terminal domain"/>
    <property type="match status" value="1"/>
</dbReference>
<dbReference type="OrthoDB" id="7722975at2759"/>
<dbReference type="Gene3D" id="3.90.780.10">
    <property type="entry name" value="5'-Nucleotidase, C-terminal domain"/>
    <property type="match status" value="1"/>
</dbReference>
<feature type="chain" id="PRO_5002482533" description="5'-Nucleotidase C-terminal domain-containing protein" evidence="7">
    <location>
        <begin position="18"/>
        <end position="869"/>
    </location>
</feature>
<dbReference type="PRINTS" id="PR01607">
    <property type="entry name" value="APYRASEFAMLY"/>
</dbReference>
<reference evidence="10 11" key="1">
    <citation type="submission" date="2015-03" db="EMBL/GenBank/DDBJ databases">
        <authorList>
            <person name="Radwan O."/>
            <person name="Al-Naeli F.A."/>
            <person name="Rendon G.A."/>
            <person name="Fields C."/>
        </authorList>
    </citation>
    <scope>NUCLEOTIDE SEQUENCE [LARGE SCALE GENOMIC DNA]</scope>
    <source>
        <strain evidence="10">CR-DP1</strain>
    </source>
</reference>
<evidence type="ECO:0000259" key="9">
    <source>
        <dbReference type="Pfam" id="PF02872"/>
    </source>
</evidence>
<feature type="region of interest" description="Disordered" evidence="6">
    <location>
        <begin position="600"/>
        <end position="632"/>
    </location>
</feature>
<comment type="caution">
    <text evidence="10">The sequence shown here is derived from an EMBL/GenBank/DDBJ whole genome shotgun (WGS) entry which is preliminary data.</text>
</comment>
<feature type="domain" description="Calcineurin-like phosphoesterase" evidence="8">
    <location>
        <begin position="39"/>
        <end position="252"/>
    </location>
</feature>
<dbReference type="PROSITE" id="PS00786">
    <property type="entry name" value="5_NUCLEOTIDASE_2"/>
    <property type="match status" value="1"/>
</dbReference>
<feature type="signal peptide" evidence="7">
    <location>
        <begin position="1"/>
        <end position="17"/>
    </location>
</feature>
<evidence type="ECO:0000256" key="2">
    <source>
        <dbReference type="ARBA" id="ARBA00022723"/>
    </source>
</evidence>
<proteinExistence type="inferred from homology"/>
<dbReference type="AlphaFoldDB" id="A0A0F4ZJZ6"/>
<gene>
    <name evidence="10" type="ORF">TD95_001161</name>
</gene>
<dbReference type="Gene3D" id="3.60.21.10">
    <property type="match status" value="1"/>
</dbReference>
<evidence type="ECO:0000259" key="8">
    <source>
        <dbReference type="Pfam" id="PF00149"/>
    </source>
</evidence>
<evidence type="ECO:0000313" key="10">
    <source>
        <dbReference type="EMBL" id="KKA30168.1"/>
    </source>
</evidence>
<keyword evidence="3 7" id="KW-0732">Signal</keyword>
<keyword evidence="5" id="KW-0378">Hydrolase</keyword>
<dbReference type="GO" id="GO:0016788">
    <property type="term" value="F:hydrolase activity, acting on ester bonds"/>
    <property type="evidence" value="ECO:0007669"/>
    <property type="project" value="InterPro"/>
</dbReference>
<sequence>MKTVALRALAMAGAVAAQDVLYSQRLSRRGIDANGNFNMTFFHVNDVHAHLDIFSSSGTDCTAPQKGCYGGYSRIKHVVDTMRPQYEDSLWLNAGDEFQGTMFYTYYKGEKIAETINQLGFDAMTLGNHEFDGGDDELGDFLLNLTFPVISANIQSTNAKLNATIKPYHIYDKQQIAVIGCTTETVPSISNPGKGTEFLDVVSTVQNTIDHIKATTNITRIVALTHIGYDADMELAQKTSGLSLIMGGHSHTLLGSMLGASGPYPTIETNLDGDEVFVVTAYRWGEYIGHIDVTFDDDGKVLAYTGGPIHIDNTTGYDAALQAEIDEWRKPFEAFANEVVGTASLTLDQTLCQTQECVLGDVITDAMKEYRLNLVGNVDADMYFALINAGGIRATIDAGDVTRGEVLTAFPFGNAIVELNYTGADVRKIFEGAVAKHNLFNDKAMSSFFQTSGIEVEYNPSLAVGSQVVSIKVNGKEIDDDAEYHMATLDFLATGGDNILVATSDYITLDTLDQVLIDYLADHSPVTTDISGRIVKTDATGSSSSSSSTAVSAGISSTVSSVASATGLYSNTSVAATTTSTASASSTGVSSAVLITGTGTGSGTSSSTLTAAVPGATDVEDGDDDEEDDDECEDLTSVGTVSSAASSTTSAASVTASITASAAVTTKVFTTIVTEECDESTTVTRVVVSTVTEECETSTFAEASTTATASAATTLSKTKTASLPYLTPSVRTSAQTFSVTWTSKSASTAAASTTLASLPVISGSVESVSSAPVIGLTFAASSSASSSASSFASSVVSSSVANSTVIVPTAPATTPATFSSVVTSSSGSSSGSASETAATPSNVPVTAGAKSLVASISAVVAAMAAVVLV</sequence>
<dbReference type="PANTHER" id="PTHR11575:SF24">
    <property type="entry name" value="5'-NUCLEOTIDASE"/>
    <property type="match status" value="1"/>
</dbReference>
<dbReference type="FunFam" id="3.60.21.10:FF:000020">
    <property type="entry name" value="NT5E isoform 4"/>
    <property type="match status" value="1"/>
</dbReference>
<evidence type="ECO:0000256" key="6">
    <source>
        <dbReference type="SAM" id="MobiDB-lite"/>
    </source>
</evidence>
<keyword evidence="11" id="KW-1185">Reference proteome</keyword>
<dbReference type="Pfam" id="PF02872">
    <property type="entry name" value="5_nucleotid_C"/>
    <property type="match status" value="1"/>
</dbReference>
<comment type="similarity">
    <text evidence="1">Belongs to the 5'-nucleotidase family.</text>
</comment>
<dbReference type="PANTHER" id="PTHR11575">
    <property type="entry name" value="5'-NUCLEOTIDASE-RELATED"/>
    <property type="match status" value="1"/>
</dbReference>
<accession>A0A0F4ZJZ6</accession>
<dbReference type="GO" id="GO:0009166">
    <property type="term" value="P:nucleotide catabolic process"/>
    <property type="evidence" value="ECO:0007669"/>
    <property type="project" value="InterPro"/>
</dbReference>
<dbReference type="Pfam" id="PF00149">
    <property type="entry name" value="Metallophos"/>
    <property type="match status" value="1"/>
</dbReference>
<evidence type="ECO:0000256" key="4">
    <source>
        <dbReference type="ARBA" id="ARBA00022741"/>
    </source>
</evidence>
<dbReference type="InterPro" id="IPR006179">
    <property type="entry name" value="5_nucleotidase/apyrase"/>
</dbReference>
<organism evidence="10 11">
    <name type="scientific">Thielaviopsis punctulata</name>
    <dbReference type="NCBI Taxonomy" id="72032"/>
    <lineage>
        <taxon>Eukaryota</taxon>
        <taxon>Fungi</taxon>
        <taxon>Dikarya</taxon>
        <taxon>Ascomycota</taxon>
        <taxon>Pezizomycotina</taxon>
        <taxon>Sordariomycetes</taxon>
        <taxon>Hypocreomycetidae</taxon>
        <taxon>Microascales</taxon>
        <taxon>Ceratocystidaceae</taxon>
        <taxon>Thielaviopsis</taxon>
    </lineage>
</organism>
<evidence type="ECO:0000313" key="11">
    <source>
        <dbReference type="Proteomes" id="UP000033483"/>
    </source>
</evidence>
<evidence type="ECO:0000256" key="3">
    <source>
        <dbReference type="ARBA" id="ARBA00022729"/>
    </source>
</evidence>
<evidence type="ECO:0008006" key="12">
    <source>
        <dbReference type="Google" id="ProtNLM"/>
    </source>
</evidence>
<dbReference type="GO" id="GO:0000166">
    <property type="term" value="F:nucleotide binding"/>
    <property type="evidence" value="ECO:0007669"/>
    <property type="project" value="UniProtKB-KW"/>
</dbReference>
<evidence type="ECO:0000256" key="5">
    <source>
        <dbReference type="ARBA" id="ARBA00022801"/>
    </source>
</evidence>
<dbReference type="InterPro" id="IPR029052">
    <property type="entry name" value="Metallo-depent_PP-like"/>
</dbReference>
<dbReference type="EMBL" id="LAEV01000468">
    <property type="protein sequence ID" value="KKA30168.1"/>
    <property type="molecule type" value="Genomic_DNA"/>
</dbReference>
<keyword evidence="4" id="KW-0547">Nucleotide-binding</keyword>
<dbReference type="Proteomes" id="UP000033483">
    <property type="component" value="Unassembled WGS sequence"/>
</dbReference>
<dbReference type="SUPFAM" id="SSF56300">
    <property type="entry name" value="Metallo-dependent phosphatases"/>
    <property type="match status" value="1"/>
</dbReference>
<keyword evidence="2" id="KW-0479">Metal-binding</keyword>
<evidence type="ECO:0000256" key="1">
    <source>
        <dbReference type="ARBA" id="ARBA00006654"/>
    </source>
</evidence>
<dbReference type="CDD" id="cd07409">
    <property type="entry name" value="MPP_CD73_N"/>
    <property type="match status" value="1"/>
</dbReference>
<dbReference type="InterPro" id="IPR006146">
    <property type="entry name" value="5'-Nucleotdase_CS"/>
</dbReference>
<feature type="domain" description="5'-Nucleotidase C-terminal" evidence="9">
    <location>
        <begin position="339"/>
        <end position="499"/>
    </location>
</feature>
<evidence type="ECO:0000256" key="7">
    <source>
        <dbReference type="SAM" id="SignalP"/>
    </source>
</evidence>
<dbReference type="InterPro" id="IPR004843">
    <property type="entry name" value="Calcineurin-like_PHP"/>
</dbReference>
<feature type="compositionally biased region" description="Acidic residues" evidence="6">
    <location>
        <begin position="618"/>
        <end position="632"/>
    </location>
</feature>